<dbReference type="PANTHER" id="PTHR46052:SF1">
    <property type="entry name" value="PHOSDUCIN-LIKE PROTEIN"/>
    <property type="match status" value="1"/>
</dbReference>
<dbReference type="InterPro" id="IPR023196">
    <property type="entry name" value="Phosducin_N_dom_sf"/>
</dbReference>
<dbReference type="EMBL" id="JANBUH010001785">
    <property type="protein sequence ID" value="KAJ2742638.1"/>
    <property type="molecule type" value="Genomic_DNA"/>
</dbReference>
<proteinExistence type="inferred from homology"/>
<dbReference type="Gene3D" id="3.40.30.10">
    <property type="entry name" value="Glutaredoxin"/>
    <property type="match status" value="1"/>
</dbReference>
<evidence type="ECO:0000256" key="1">
    <source>
        <dbReference type="ARBA" id="ARBA00009686"/>
    </source>
</evidence>
<evidence type="ECO:0000259" key="3">
    <source>
        <dbReference type="Pfam" id="PF02114"/>
    </source>
</evidence>
<comment type="similarity">
    <text evidence="1">Belongs to the phosducin family.</text>
</comment>
<evidence type="ECO:0000313" key="5">
    <source>
        <dbReference type="Proteomes" id="UP001140011"/>
    </source>
</evidence>
<dbReference type="InterPro" id="IPR036249">
    <property type="entry name" value="Thioredoxin-like_sf"/>
</dbReference>
<comment type="caution">
    <text evidence="4">The sequence shown here is derived from an EMBL/GenBank/DDBJ whole genome shotgun (WGS) entry which is preliminary data.</text>
</comment>
<organism evidence="4 5">
    <name type="scientific">Coemansia pectinata</name>
    <dbReference type="NCBI Taxonomy" id="1052879"/>
    <lineage>
        <taxon>Eukaryota</taxon>
        <taxon>Fungi</taxon>
        <taxon>Fungi incertae sedis</taxon>
        <taxon>Zoopagomycota</taxon>
        <taxon>Kickxellomycotina</taxon>
        <taxon>Kickxellomycetes</taxon>
        <taxon>Kickxellales</taxon>
        <taxon>Kickxellaceae</taxon>
        <taxon>Coemansia</taxon>
    </lineage>
</organism>
<sequence length="260" mass="28945">MADIERQILQQVDCDEDNAERSRARENGDDDKPVDSDAGAEDTMPKVSHDGPQTGAKGVVADYRHAQREQRQRMKQEAAAAQAAYADAVAMHSTLDSSGGQTLWTKDDTDPKAVNSDDDDDDELFFQEYRRKRMAELSRIAEQSQANALIAATPSEYVEIVDQKADSGTPVAIILVDDSAVSRRLEGFIRAAAPKYAHTTFVRVQAADCGFVDADLVPIVLVYRHGELEHNMVRVVDHLRDHTNFELRDVVKLLDEVLHK</sequence>
<name>A0A9W8GR13_9FUNG</name>
<reference evidence="4" key="1">
    <citation type="submission" date="2022-07" db="EMBL/GenBank/DDBJ databases">
        <title>Phylogenomic reconstructions and comparative analyses of Kickxellomycotina fungi.</title>
        <authorList>
            <person name="Reynolds N.K."/>
            <person name="Stajich J.E."/>
            <person name="Barry K."/>
            <person name="Grigoriev I.V."/>
            <person name="Crous P."/>
            <person name="Smith M.E."/>
        </authorList>
    </citation>
    <scope>NUCLEOTIDE SEQUENCE</scope>
    <source>
        <strain evidence="4">BCRC 34297</strain>
    </source>
</reference>
<accession>A0A9W8GR13</accession>
<gene>
    <name evidence="4" type="ORF">GGI19_006791</name>
</gene>
<dbReference type="PANTHER" id="PTHR46052">
    <property type="entry name" value="PHOSDUCIN-LIKE PROTEIN"/>
    <property type="match status" value="1"/>
</dbReference>
<dbReference type="SUPFAM" id="SSF52833">
    <property type="entry name" value="Thioredoxin-like"/>
    <property type="match status" value="1"/>
</dbReference>
<dbReference type="InterPro" id="IPR051499">
    <property type="entry name" value="Phosducin-like_reg"/>
</dbReference>
<evidence type="ECO:0000313" key="4">
    <source>
        <dbReference type="EMBL" id="KAJ2742638.1"/>
    </source>
</evidence>
<evidence type="ECO:0000256" key="2">
    <source>
        <dbReference type="SAM" id="MobiDB-lite"/>
    </source>
</evidence>
<dbReference type="Proteomes" id="UP001140011">
    <property type="component" value="Unassembled WGS sequence"/>
</dbReference>
<protein>
    <recommendedName>
        <fullName evidence="3">Phosducin domain-containing protein</fullName>
    </recommendedName>
</protein>
<dbReference type="OrthoDB" id="70588at2759"/>
<feature type="region of interest" description="Disordered" evidence="2">
    <location>
        <begin position="96"/>
        <end position="120"/>
    </location>
</feature>
<dbReference type="InterPro" id="IPR024253">
    <property type="entry name" value="Phosducin_thioredoxin-like_dom"/>
</dbReference>
<dbReference type="AlphaFoldDB" id="A0A9W8GR13"/>
<dbReference type="Gene3D" id="1.10.168.10">
    <property type="entry name" value="Phosducin, domain 2"/>
    <property type="match status" value="1"/>
</dbReference>
<feature type="compositionally biased region" description="Basic and acidic residues" evidence="2">
    <location>
        <begin position="19"/>
        <end position="35"/>
    </location>
</feature>
<feature type="domain" description="Phosducin" evidence="3">
    <location>
        <begin position="52"/>
        <end position="256"/>
    </location>
</feature>
<keyword evidence="5" id="KW-1185">Reference proteome</keyword>
<feature type="region of interest" description="Disordered" evidence="2">
    <location>
        <begin position="1"/>
        <end position="58"/>
    </location>
</feature>
<dbReference type="Pfam" id="PF02114">
    <property type="entry name" value="Phosducin"/>
    <property type="match status" value="1"/>
</dbReference>